<accession>A0ABU8LQL7</accession>
<dbReference type="EMBL" id="JBBDGL010000001">
    <property type="protein sequence ID" value="MEJ1154164.1"/>
    <property type="molecule type" value="Genomic_DNA"/>
</dbReference>
<keyword evidence="1" id="KW-0472">Membrane</keyword>
<organism evidence="2 3">
    <name type="scientific">Microbacterium marmarense</name>
    <dbReference type="NCBI Taxonomy" id="3122051"/>
    <lineage>
        <taxon>Bacteria</taxon>
        <taxon>Bacillati</taxon>
        <taxon>Actinomycetota</taxon>
        <taxon>Actinomycetes</taxon>
        <taxon>Micrococcales</taxon>
        <taxon>Microbacteriaceae</taxon>
        <taxon>Microbacterium</taxon>
    </lineage>
</organism>
<evidence type="ECO:0000313" key="2">
    <source>
        <dbReference type="EMBL" id="MEJ1154164.1"/>
    </source>
</evidence>
<proteinExistence type="predicted"/>
<name>A0ABU8LQL7_9MICO</name>
<sequence length="52" mass="5561">MSASILILLIPSLFQSGAEVHPLVVAGLVALSVTFAVGARYWRPEAPVQDLR</sequence>
<keyword evidence="1" id="KW-1133">Transmembrane helix</keyword>
<keyword evidence="3" id="KW-1185">Reference proteome</keyword>
<protein>
    <submittedName>
        <fullName evidence="2">Uncharacterized protein</fullName>
    </submittedName>
</protein>
<comment type="caution">
    <text evidence="2">The sequence shown here is derived from an EMBL/GenBank/DDBJ whole genome shotgun (WGS) entry which is preliminary data.</text>
</comment>
<keyword evidence="1" id="KW-0812">Transmembrane</keyword>
<evidence type="ECO:0000256" key="1">
    <source>
        <dbReference type="SAM" id="Phobius"/>
    </source>
</evidence>
<gene>
    <name evidence="2" type="ORF">WDU96_00940</name>
</gene>
<dbReference type="Proteomes" id="UP001368654">
    <property type="component" value="Unassembled WGS sequence"/>
</dbReference>
<evidence type="ECO:0000313" key="3">
    <source>
        <dbReference type="Proteomes" id="UP001368654"/>
    </source>
</evidence>
<reference evidence="2 3" key="1">
    <citation type="submission" date="2024-02" db="EMBL/GenBank/DDBJ databases">
        <authorList>
            <person name="Saticioglu I.B."/>
        </authorList>
    </citation>
    <scope>NUCLEOTIDE SEQUENCE [LARGE SCALE GENOMIC DNA]</scope>
    <source>
        <strain evidence="2 3">Mu-86</strain>
    </source>
</reference>
<feature type="transmembrane region" description="Helical" evidence="1">
    <location>
        <begin position="24"/>
        <end position="42"/>
    </location>
</feature>